<dbReference type="PANTHER" id="PTHR47094:SF1">
    <property type="entry name" value="RING-TYPE E3 UBIQUITIN TRANSFERASE"/>
    <property type="match status" value="1"/>
</dbReference>
<dbReference type="OrthoDB" id="6333297at2759"/>
<dbReference type="PANTHER" id="PTHR47094">
    <property type="entry name" value="ELFLESS, ISOFORM B"/>
    <property type="match status" value="1"/>
</dbReference>
<dbReference type="InterPro" id="IPR013083">
    <property type="entry name" value="Znf_RING/FYVE/PHD"/>
</dbReference>
<organism evidence="6 7">
    <name type="scientific">Antrodiella citrinella</name>
    <dbReference type="NCBI Taxonomy" id="2447956"/>
    <lineage>
        <taxon>Eukaryota</taxon>
        <taxon>Fungi</taxon>
        <taxon>Dikarya</taxon>
        <taxon>Basidiomycota</taxon>
        <taxon>Agaricomycotina</taxon>
        <taxon>Agaricomycetes</taxon>
        <taxon>Polyporales</taxon>
        <taxon>Steccherinaceae</taxon>
        <taxon>Antrodiella</taxon>
    </lineage>
</organism>
<evidence type="ECO:0000256" key="2">
    <source>
        <dbReference type="ARBA" id="ARBA00022771"/>
    </source>
</evidence>
<evidence type="ECO:0000256" key="3">
    <source>
        <dbReference type="ARBA" id="ARBA00022833"/>
    </source>
</evidence>
<keyword evidence="7" id="KW-1185">Reference proteome</keyword>
<dbReference type="SUPFAM" id="SSF57850">
    <property type="entry name" value="RING/U-box"/>
    <property type="match status" value="1"/>
</dbReference>
<accession>A0A4S4MYR6</accession>
<proteinExistence type="predicted"/>
<keyword evidence="3" id="KW-0862">Zinc</keyword>
<dbReference type="GO" id="GO:0033768">
    <property type="term" value="C:SUMO-targeted ubiquitin ligase complex"/>
    <property type="evidence" value="ECO:0007669"/>
    <property type="project" value="TreeGrafter"/>
</dbReference>
<reference evidence="6 7" key="1">
    <citation type="submission" date="2019-02" db="EMBL/GenBank/DDBJ databases">
        <title>Genome sequencing of the rare red list fungi Antrodiella citrinella (Flaviporus citrinellus).</title>
        <authorList>
            <person name="Buettner E."/>
            <person name="Kellner H."/>
        </authorList>
    </citation>
    <scope>NUCLEOTIDE SEQUENCE [LARGE SCALE GENOMIC DNA]</scope>
    <source>
        <strain evidence="6 7">DSM 108506</strain>
    </source>
</reference>
<dbReference type="InterPro" id="IPR017907">
    <property type="entry name" value="Znf_RING_CS"/>
</dbReference>
<dbReference type="GO" id="GO:0008270">
    <property type="term" value="F:zinc ion binding"/>
    <property type="evidence" value="ECO:0007669"/>
    <property type="project" value="UniProtKB-KW"/>
</dbReference>
<protein>
    <recommendedName>
        <fullName evidence="5">RING-type domain-containing protein</fullName>
    </recommendedName>
</protein>
<dbReference type="Proteomes" id="UP000308730">
    <property type="component" value="Unassembled WGS sequence"/>
</dbReference>
<gene>
    <name evidence="6" type="ORF">EUX98_g5639</name>
</gene>
<dbReference type="EMBL" id="SGPM01000172">
    <property type="protein sequence ID" value="THH28550.1"/>
    <property type="molecule type" value="Genomic_DNA"/>
</dbReference>
<dbReference type="PROSITE" id="PS00518">
    <property type="entry name" value="ZF_RING_1"/>
    <property type="match status" value="1"/>
</dbReference>
<dbReference type="InterPro" id="IPR049627">
    <property type="entry name" value="SLX8"/>
</dbReference>
<evidence type="ECO:0000313" key="6">
    <source>
        <dbReference type="EMBL" id="THH28550.1"/>
    </source>
</evidence>
<feature type="domain" description="RING-type" evidence="5">
    <location>
        <begin position="161"/>
        <end position="199"/>
    </location>
</feature>
<dbReference type="GO" id="GO:0032183">
    <property type="term" value="F:SUMO binding"/>
    <property type="evidence" value="ECO:0007669"/>
    <property type="project" value="TreeGrafter"/>
</dbReference>
<keyword evidence="1" id="KW-0479">Metal-binding</keyword>
<evidence type="ECO:0000256" key="4">
    <source>
        <dbReference type="PROSITE-ProRule" id="PRU00175"/>
    </source>
</evidence>
<dbReference type="GO" id="GO:0061630">
    <property type="term" value="F:ubiquitin protein ligase activity"/>
    <property type="evidence" value="ECO:0007669"/>
    <property type="project" value="InterPro"/>
</dbReference>
<dbReference type="InterPro" id="IPR001841">
    <property type="entry name" value="Znf_RING"/>
</dbReference>
<comment type="caution">
    <text evidence="6">The sequence shown here is derived from an EMBL/GenBank/DDBJ whole genome shotgun (WGS) entry which is preliminary data.</text>
</comment>
<dbReference type="GO" id="GO:0006511">
    <property type="term" value="P:ubiquitin-dependent protein catabolic process"/>
    <property type="evidence" value="ECO:0007669"/>
    <property type="project" value="TreeGrafter"/>
</dbReference>
<name>A0A4S4MYR6_9APHY</name>
<evidence type="ECO:0000259" key="5">
    <source>
        <dbReference type="PROSITE" id="PS50089"/>
    </source>
</evidence>
<keyword evidence="2 4" id="KW-0863">Zinc-finger</keyword>
<dbReference type="Pfam" id="PF13920">
    <property type="entry name" value="zf-C3HC4_3"/>
    <property type="match status" value="1"/>
</dbReference>
<sequence length="210" mass="22109">MQPGFPSAAYVSAGTVQVENSAAGINVASLPEATPDIQATSINPAPSFVSLSIASISDEVIVKPDAASFDDLISLRDDQSDIDGDKASVVSEAITVILEPTLAHAEPGMRATPSDEVPISQANTDIQQALPRSTPIPTAEDLRQEANKSAGPPAPLMVMRCAWCKESPADPVLTMCGHMFCHGCLMPEVSKSLQCPSCKRPLFVRIDVPV</sequence>
<evidence type="ECO:0000256" key="1">
    <source>
        <dbReference type="ARBA" id="ARBA00022723"/>
    </source>
</evidence>
<dbReference type="Gene3D" id="3.30.40.10">
    <property type="entry name" value="Zinc/RING finger domain, C3HC4 (zinc finger)"/>
    <property type="match status" value="1"/>
</dbReference>
<dbReference type="GO" id="GO:0140082">
    <property type="term" value="F:SUMO-ubiquitin ligase activity"/>
    <property type="evidence" value="ECO:0007669"/>
    <property type="project" value="TreeGrafter"/>
</dbReference>
<dbReference type="SMART" id="SM00184">
    <property type="entry name" value="RING"/>
    <property type="match status" value="1"/>
</dbReference>
<dbReference type="AlphaFoldDB" id="A0A4S4MYR6"/>
<evidence type="ECO:0000313" key="7">
    <source>
        <dbReference type="Proteomes" id="UP000308730"/>
    </source>
</evidence>
<dbReference type="PROSITE" id="PS50089">
    <property type="entry name" value="ZF_RING_2"/>
    <property type="match status" value="1"/>
</dbReference>